<dbReference type="PANTHER" id="PTHR42987">
    <property type="entry name" value="PEPTIDASE S49"/>
    <property type="match status" value="1"/>
</dbReference>
<evidence type="ECO:0000313" key="6">
    <source>
        <dbReference type="EMBL" id="GGM70048.1"/>
    </source>
</evidence>
<dbReference type="CDD" id="cd07023">
    <property type="entry name" value="S49_Sppa_N_C"/>
    <property type="match status" value="1"/>
</dbReference>
<dbReference type="RefSeq" id="WP_188680061.1">
    <property type="nucleotide sequence ID" value="NZ_BMNY01000001.1"/>
</dbReference>
<sequence length="254" mass="28562">MYVAEVSFYGRITDRSVRNYVPIFRYLRSRRRVGGVLVTINSEGGDATASQILYDALSSLSSKKTVYAFIQGLGVSGSYWLACACTKIYAMETSLVGSIGVISVNPSVRRFLERIGIDVNVTKVGKYKDMLSPFSPADDEAREIYRKVLSDIFSRFRDDVISRRKIPPERIDETINGRVFSPREALELGLIDGIAGKEKVLEELRAATGSGMKVRRFEPRVPLISRLLGSVQVREYLQDLVEDVVTELMYRGIR</sequence>
<evidence type="ECO:0000256" key="3">
    <source>
        <dbReference type="ARBA" id="ARBA00022801"/>
    </source>
</evidence>
<feature type="domain" description="Peptidase S49" evidence="5">
    <location>
        <begin position="60"/>
        <end position="206"/>
    </location>
</feature>
<name>A0AA37BQF9_9ARCH</name>
<reference evidence="6" key="1">
    <citation type="journal article" date="2014" name="Int. J. Syst. Evol. Microbiol.">
        <title>Complete genome sequence of Corynebacterium casei LMG S-19264T (=DSM 44701T), isolated from a smear-ripened cheese.</title>
        <authorList>
            <consortium name="US DOE Joint Genome Institute (JGI-PGF)"/>
            <person name="Walter F."/>
            <person name="Albersmeier A."/>
            <person name="Kalinowski J."/>
            <person name="Ruckert C."/>
        </authorList>
    </citation>
    <scope>NUCLEOTIDE SEQUENCE</scope>
    <source>
        <strain evidence="6">JCM 13583</strain>
    </source>
</reference>
<evidence type="ECO:0000259" key="5">
    <source>
        <dbReference type="Pfam" id="PF01343"/>
    </source>
</evidence>
<evidence type="ECO:0000313" key="7">
    <source>
        <dbReference type="Proteomes" id="UP000632195"/>
    </source>
</evidence>
<dbReference type="Pfam" id="PF01343">
    <property type="entry name" value="Peptidase_S49"/>
    <property type="match status" value="1"/>
</dbReference>
<dbReference type="AlphaFoldDB" id="A0AA37BQF9"/>
<gene>
    <name evidence="6" type="ORF">GCM10007108_05190</name>
</gene>
<dbReference type="GO" id="GO:0006508">
    <property type="term" value="P:proteolysis"/>
    <property type="evidence" value="ECO:0007669"/>
    <property type="project" value="UniProtKB-KW"/>
</dbReference>
<dbReference type="InterPro" id="IPR002142">
    <property type="entry name" value="Peptidase_S49"/>
</dbReference>
<dbReference type="EMBL" id="BMNY01000001">
    <property type="protein sequence ID" value="GGM70048.1"/>
    <property type="molecule type" value="Genomic_DNA"/>
</dbReference>
<dbReference type="PANTHER" id="PTHR42987:SF6">
    <property type="entry name" value="PROTEINASE IV"/>
    <property type="match status" value="1"/>
</dbReference>
<keyword evidence="3" id="KW-0378">Hydrolase</keyword>
<comment type="caution">
    <text evidence="6">The sequence shown here is derived from an EMBL/GenBank/DDBJ whole genome shotgun (WGS) entry which is preliminary data.</text>
</comment>
<dbReference type="InterPro" id="IPR047272">
    <property type="entry name" value="S49_SppA_C"/>
</dbReference>
<organism evidence="6 7">
    <name type="scientific">Thermogymnomonas acidicola</name>
    <dbReference type="NCBI Taxonomy" id="399579"/>
    <lineage>
        <taxon>Archaea</taxon>
        <taxon>Methanobacteriati</taxon>
        <taxon>Thermoplasmatota</taxon>
        <taxon>Thermoplasmata</taxon>
        <taxon>Thermoplasmatales</taxon>
        <taxon>Thermogymnomonas</taxon>
    </lineage>
</organism>
<dbReference type="GO" id="GO:0008236">
    <property type="term" value="F:serine-type peptidase activity"/>
    <property type="evidence" value="ECO:0007669"/>
    <property type="project" value="UniProtKB-KW"/>
</dbReference>
<evidence type="ECO:0000256" key="1">
    <source>
        <dbReference type="ARBA" id="ARBA00008683"/>
    </source>
</evidence>
<dbReference type="Gene3D" id="3.90.226.10">
    <property type="entry name" value="2-enoyl-CoA Hydratase, Chain A, domain 1"/>
    <property type="match status" value="1"/>
</dbReference>
<evidence type="ECO:0000256" key="2">
    <source>
        <dbReference type="ARBA" id="ARBA00022670"/>
    </source>
</evidence>
<accession>A0AA37BQF9</accession>
<comment type="similarity">
    <text evidence="1">Belongs to the peptidase S49 family.</text>
</comment>
<evidence type="ECO:0000256" key="4">
    <source>
        <dbReference type="ARBA" id="ARBA00022825"/>
    </source>
</evidence>
<dbReference type="Proteomes" id="UP000632195">
    <property type="component" value="Unassembled WGS sequence"/>
</dbReference>
<keyword evidence="7" id="KW-1185">Reference proteome</keyword>
<keyword evidence="4" id="KW-0720">Serine protease</keyword>
<keyword evidence="2" id="KW-0645">Protease</keyword>
<reference evidence="6" key="2">
    <citation type="submission" date="2022-09" db="EMBL/GenBank/DDBJ databases">
        <authorList>
            <person name="Sun Q."/>
            <person name="Ohkuma M."/>
        </authorList>
    </citation>
    <scope>NUCLEOTIDE SEQUENCE</scope>
    <source>
        <strain evidence="6">JCM 13583</strain>
    </source>
</reference>
<dbReference type="SUPFAM" id="SSF52096">
    <property type="entry name" value="ClpP/crotonase"/>
    <property type="match status" value="1"/>
</dbReference>
<dbReference type="InterPro" id="IPR029045">
    <property type="entry name" value="ClpP/crotonase-like_dom_sf"/>
</dbReference>
<proteinExistence type="inferred from homology"/>
<protein>
    <recommendedName>
        <fullName evidence="5">Peptidase S49 domain-containing protein</fullName>
    </recommendedName>
</protein>